<dbReference type="SUPFAM" id="SSF55874">
    <property type="entry name" value="ATPase domain of HSP90 chaperone/DNA topoisomerase II/histidine kinase"/>
    <property type="match status" value="1"/>
</dbReference>
<organism evidence="13 14">
    <name type="scientific">Photobacterium atrarenae</name>
    <dbReference type="NCBI Taxonomy" id="865757"/>
    <lineage>
        <taxon>Bacteria</taxon>
        <taxon>Pseudomonadati</taxon>
        <taxon>Pseudomonadota</taxon>
        <taxon>Gammaproteobacteria</taxon>
        <taxon>Vibrionales</taxon>
        <taxon>Vibrionaceae</taxon>
        <taxon>Photobacterium</taxon>
    </lineage>
</organism>
<reference evidence="13" key="1">
    <citation type="submission" date="2022-07" db="EMBL/GenBank/DDBJ databases">
        <title>Genome sequencing of Photobacterium atrarenae GJH2-4.</title>
        <authorList>
            <person name="Park S.-J."/>
        </authorList>
    </citation>
    <scope>NUCLEOTIDE SEQUENCE</scope>
    <source>
        <strain evidence="13">GJH2-4</strain>
    </source>
</reference>
<evidence type="ECO:0000256" key="3">
    <source>
        <dbReference type="ARBA" id="ARBA00012438"/>
    </source>
</evidence>
<evidence type="ECO:0000259" key="12">
    <source>
        <dbReference type="PROSITE" id="PS50885"/>
    </source>
</evidence>
<dbReference type="EC" id="2.7.13.3" evidence="3"/>
<protein>
    <recommendedName>
        <fullName evidence="3">histidine kinase</fullName>
        <ecNumber evidence="3">2.7.13.3</ecNumber>
    </recommendedName>
</protein>
<keyword evidence="6" id="KW-0808">Transferase</keyword>
<dbReference type="InterPro" id="IPR004358">
    <property type="entry name" value="Sig_transdc_His_kin-like_C"/>
</dbReference>
<dbReference type="Pfam" id="PF00672">
    <property type="entry name" value="HAMP"/>
    <property type="match status" value="1"/>
</dbReference>
<keyword evidence="10" id="KW-0472">Membrane</keyword>
<dbReference type="SMART" id="SM00304">
    <property type="entry name" value="HAMP"/>
    <property type="match status" value="1"/>
</dbReference>
<dbReference type="InterPro" id="IPR005467">
    <property type="entry name" value="His_kinase_dom"/>
</dbReference>
<name>A0ABY5GIQ5_9GAMM</name>
<dbReference type="Gene3D" id="6.10.340.10">
    <property type="match status" value="1"/>
</dbReference>
<dbReference type="InterPro" id="IPR050980">
    <property type="entry name" value="2C_sensor_his_kinase"/>
</dbReference>
<keyword evidence="9 13" id="KW-0067">ATP-binding</keyword>
<feature type="domain" description="HAMP" evidence="12">
    <location>
        <begin position="252"/>
        <end position="304"/>
    </location>
</feature>
<dbReference type="PROSITE" id="PS50885">
    <property type="entry name" value="HAMP"/>
    <property type="match status" value="1"/>
</dbReference>
<dbReference type="SUPFAM" id="SSF47384">
    <property type="entry name" value="Homodimeric domain of signal transducing histidine kinase"/>
    <property type="match status" value="1"/>
</dbReference>
<dbReference type="RefSeq" id="WP_255390501.1">
    <property type="nucleotide sequence ID" value="NZ_CP101508.1"/>
</dbReference>
<dbReference type="Pfam" id="PF00512">
    <property type="entry name" value="HisKA"/>
    <property type="match status" value="1"/>
</dbReference>
<evidence type="ECO:0000256" key="9">
    <source>
        <dbReference type="ARBA" id="ARBA00022840"/>
    </source>
</evidence>
<dbReference type="InterPro" id="IPR003594">
    <property type="entry name" value="HATPase_dom"/>
</dbReference>
<dbReference type="Pfam" id="PF02518">
    <property type="entry name" value="HATPase_c"/>
    <property type="match status" value="1"/>
</dbReference>
<evidence type="ECO:0000259" key="11">
    <source>
        <dbReference type="PROSITE" id="PS50109"/>
    </source>
</evidence>
<dbReference type="InterPro" id="IPR003661">
    <property type="entry name" value="HisK_dim/P_dom"/>
</dbReference>
<keyword evidence="4" id="KW-1003">Cell membrane</keyword>
<evidence type="ECO:0000256" key="2">
    <source>
        <dbReference type="ARBA" id="ARBA00004651"/>
    </source>
</evidence>
<keyword evidence="5" id="KW-0597">Phosphoprotein</keyword>
<evidence type="ECO:0000256" key="10">
    <source>
        <dbReference type="SAM" id="Phobius"/>
    </source>
</evidence>
<evidence type="ECO:0000256" key="6">
    <source>
        <dbReference type="ARBA" id="ARBA00022679"/>
    </source>
</evidence>
<dbReference type="Gene3D" id="3.30.565.10">
    <property type="entry name" value="Histidine kinase-like ATPase, C-terminal domain"/>
    <property type="match status" value="1"/>
</dbReference>
<dbReference type="InterPro" id="IPR003660">
    <property type="entry name" value="HAMP_dom"/>
</dbReference>
<dbReference type="SMART" id="SM00387">
    <property type="entry name" value="HATPase_c"/>
    <property type="match status" value="1"/>
</dbReference>
<accession>A0ABY5GIQ5</accession>
<feature type="domain" description="Histidine kinase" evidence="11">
    <location>
        <begin position="312"/>
        <end position="527"/>
    </location>
</feature>
<dbReference type="InterPro" id="IPR036890">
    <property type="entry name" value="HATPase_C_sf"/>
</dbReference>
<dbReference type="Proteomes" id="UP001057998">
    <property type="component" value="Chromosome 1"/>
</dbReference>
<keyword evidence="10" id="KW-0812">Transmembrane</keyword>
<dbReference type="InterPro" id="IPR036097">
    <property type="entry name" value="HisK_dim/P_sf"/>
</dbReference>
<dbReference type="CDD" id="cd06225">
    <property type="entry name" value="HAMP"/>
    <property type="match status" value="1"/>
</dbReference>
<sequence length="535" mass="60907">MLKAFSVLWLAVFMPTLFLILPTGLSPISLINAYVEENYYEETYRGTFYLLKQHLQSVPQAQWPDAISALSDTFGYSLQLQPVEDVTLDSDQKDKLLAGAYVLSTTDHSALLHRVEESPWVISLGLNQSLEEHVRRNSRGTFHLLAQAMQTIPVSDWTQYLQSVNQQVPYTLLLQTDDELKLSATETTLLNNAQPVVRQQPDGQMTLYYRLNAPYVLQADQVDGQYPFGHYYGLLLITFVIFISAAMFLWVYPLWRDLNRLAVTANDFGEGRLEKRAKVSRSSTVEKLGRSFNQMADSIEEMILGQREMTNAIAHDLRTPLYRLRFAFEMLGSEETTTAQKDKYENVIRASIDDLDHLINQTLVLSRYSRITDVSQFRECELARLIEKELDHFRDEHAGLVIEYRCCDDLREMTAVVDSRAMVRALNNLLSNAGRFARTTIRVTLSSREDQFSLIVEDDGCGLPESAWGKIFEPFAQENNAPRERNSGHGLGLAIVQQIANWHKGHVSIQHSTLGGARFDISWPKQSRQSVPETA</sequence>
<evidence type="ECO:0000256" key="7">
    <source>
        <dbReference type="ARBA" id="ARBA00022741"/>
    </source>
</evidence>
<keyword evidence="8" id="KW-0418">Kinase</keyword>
<dbReference type="PROSITE" id="PS50109">
    <property type="entry name" value="HIS_KIN"/>
    <property type="match status" value="1"/>
</dbReference>
<evidence type="ECO:0000313" key="13">
    <source>
        <dbReference type="EMBL" id="UTV29167.1"/>
    </source>
</evidence>
<keyword evidence="7" id="KW-0547">Nucleotide-binding</keyword>
<dbReference type="SMART" id="SM00388">
    <property type="entry name" value="HisKA"/>
    <property type="match status" value="1"/>
</dbReference>
<dbReference type="Gene3D" id="1.10.287.130">
    <property type="match status" value="1"/>
</dbReference>
<dbReference type="PRINTS" id="PR00344">
    <property type="entry name" value="BCTRLSENSOR"/>
</dbReference>
<feature type="transmembrane region" description="Helical" evidence="10">
    <location>
        <begin position="231"/>
        <end position="252"/>
    </location>
</feature>
<evidence type="ECO:0000256" key="4">
    <source>
        <dbReference type="ARBA" id="ARBA00022475"/>
    </source>
</evidence>
<keyword evidence="10" id="KW-1133">Transmembrane helix</keyword>
<evidence type="ECO:0000256" key="8">
    <source>
        <dbReference type="ARBA" id="ARBA00022777"/>
    </source>
</evidence>
<evidence type="ECO:0000256" key="5">
    <source>
        <dbReference type="ARBA" id="ARBA00022553"/>
    </source>
</evidence>
<dbReference type="PANTHER" id="PTHR44936">
    <property type="entry name" value="SENSOR PROTEIN CREC"/>
    <property type="match status" value="1"/>
</dbReference>
<dbReference type="GO" id="GO:0005524">
    <property type="term" value="F:ATP binding"/>
    <property type="evidence" value="ECO:0007669"/>
    <property type="project" value="UniProtKB-KW"/>
</dbReference>
<comment type="subcellular location">
    <subcellularLocation>
        <location evidence="2">Cell membrane</location>
        <topology evidence="2">Multi-pass membrane protein</topology>
    </subcellularLocation>
</comment>
<gene>
    <name evidence="13" type="ORF">NNL38_08075</name>
</gene>
<evidence type="ECO:0000256" key="1">
    <source>
        <dbReference type="ARBA" id="ARBA00000085"/>
    </source>
</evidence>
<proteinExistence type="predicted"/>
<comment type="catalytic activity">
    <reaction evidence="1">
        <text>ATP + protein L-histidine = ADP + protein N-phospho-L-histidine.</text>
        <dbReference type="EC" id="2.7.13.3"/>
    </reaction>
</comment>
<evidence type="ECO:0000313" key="14">
    <source>
        <dbReference type="Proteomes" id="UP001057998"/>
    </source>
</evidence>
<dbReference type="CDD" id="cd00082">
    <property type="entry name" value="HisKA"/>
    <property type="match status" value="1"/>
</dbReference>
<keyword evidence="14" id="KW-1185">Reference proteome</keyword>
<dbReference type="PANTHER" id="PTHR44936:SF10">
    <property type="entry name" value="SENSOR PROTEIN RSTB"/>
    <property type="match status" value="1"/>
</dbReference>
<dbReference type="EMBL" id="CP101508">
    <property type="protein sequence ID" value="UTV29167.1"/>
    <property type="molecule type" value="Genomic_DNA"/>
</dbReference>